<feature type="region of interest" description="Disordered" evidence="1">
    <location>
        <begin position="149"/>
        <end position="182"/>
    </location>
</feature>
<accession>A0A5J5GCW2</accession>
<dbReference type="Proteomes" id="UP000326554">
    <property type="component" value="Unassembled WGS sequence"/>
</dbReference>
<evidence type="ECO:0000313" key="3">
    <source>
        <dbReference type="Proteomes" id="UP000326554"/>
    </source>
</evidence>
<evidence type="ECO:0000256" key="1">
    <source>
        <dbReference type="SAM" id="MobiDB-lite"/>
    </source>
</evidence>
<organism evidence="2 3">
    <name type="scientific">Histidinibacterium aquaticum</name>
    <dbReference type="NCBI Taxonomy" id="2613962"/>
    <lineage>
        <taxon>Bacteria</taxon>
        <taxon>Pseudomonadati</taxon>
        <taxon>Pseudomonadota</taxon>
        <taxon>Alphaproteobacteria</taxon>
        <taxon>Rhodobacterales</taxon>
        <taxon>Paracoccaceae</taxon>
        <taxon>Histidinibacterium</taxon>
    </lineage>
</organism>
<name>A0A5J5GCW2_9RHOB</name>
<gene>
    <name evidence="2" type="ORF">F3S47_17395</name>
</gene>
<dbReference type="EMBL" id="VYQE01000006">
    <property type="protein sequence ID" value="KAA9005770.1"/>
    <property type="molecule type" value="Genomic_DNA"/>
</dbReference>
<proteinExistence type="predicted"/>
<feature type="compositionally biased region" description="Basic and acidic residues" evidence="1">
    <location>
        <begin position="155"/>
        <end position="174"/>
    </location>
</feature>
<dbReference type="Pfam" id="PF02620">
    <property type="entry name" value="YceD"/>
    <property type="match status" value="1"/>
</dbReference>
<protein>
    <submittedName>
        <fullName evidence="2">DUF177 domain-containing protein</fullName>
    </submittedName>
</protein>
<reference evidence="2 3" key="1">
    <citation type="submission" date="2019-09" db="EMBL/GenBank/DDBJ databases">
        <authorList>
            <person name="Park J.-S."/>
            <person name="Choi H.-J."/>
        </authorList>
    </citation>
    <scope>NUCLEOTIDE SEQUENCE [LARGE SCALE GENOMIC DNA]</scope>
    <source>
        <strain evidence="2 3">176SS1-4</strain>
    </source>
</reference>
<keyword evidence="3" id="KW-1185">Reference proteome</keyword>
<comment type="caution">
    <text evidence="2">The sequence shown here is derived from an EMBL/GenBank/DDBJ whole genome shotgun (WGS) entry which is preliminary data.</text>
</comment>
<dbReference type="InterPro" id="IPR003772">
    <property type="entry name" value="YceD"/>
</dbReference>
<dbReference type="AlphaFoldDB" id="A0A5J5GCW2"/>
<sequence>MPSETLRLADLAARDVTERVLEPDAAGRAALAAELGIEGIRKFRFAVTLTPRGKADWSLDADLGATVVQACVVTLDPVTTRIDERISRRFLADWSEPEGGTEIEMPDDETAEPLPATLDLYEVALEALALALPPYPRADGVEMDEAVFAEPGTEPLRDEDLKPFAGLKDLKDRLGGGGDEEK</sequence>
<evidence type="ECO:0000313" key="2">
    <source>
        <dbReference type="EMBL" id="KAA9005770.1"/>
    </source>
</evidence>